<keyword evidence="2" id="KW-1185">Reference proteome</keyword>
<evidence type="ECO:0000313" key="2">
    <source>
        <dbReference type="Proteomes" id="UP001174839"/>
    </source>
</evidence>
<dbReference type="Gene3D" id="3.40.50.620">
    <property type="entry name" value="HUPs"/>
    <property type="match status" value="1"/>
</dbReference>
<reference evidence="1" key="1">
    <citation type="submission" date="2023-06" db="EMBL/GenBank/DDBJ databases">
        <title>Robiginitalea aurantiacus sp. nov. and Algoriphagus sediminis sp. nov., isolated from coastal sediment.</title>
        <authorList>
            <person name="Zhou Z.Y."/>
            <person name="An J."/>
            <person name="Jia Y.W."/>
            <person name="Du Z.J."/>
        </authorList>
    </citation>
    <scope>NUCLEOTIDE SEQUENCE</scope>
    <source>
        <strain evidence="1">M39</strain>
    </source>
</reference>
<dbReference type="Proteomes" id="UP001174839">
    <property type="component" value="Unassembled WGS sequence"/>
</dbReference>
<gene>
    <name evidence="1" type="ORF">QU605_06665</name>
</gene>
<accession>A0ABT7WDZ4</accession>
<dbReference type="RefSeq" id="WP_289724509.1">
    <property type="nucleotide sequence ID" value="NZ_JAUDUY010000003.1"/>
</dbReference>
<dbReference type="InterPro" id="IPR014729">
    <property type="entry name" value="Rossmann-like_a/b/a_fold"/>
</dbReference>
<proteinExistence type="predicted"/>
<comment type="caution">
    <text evidence="1">The sequence shown here is derived from an EMBL/GenBank/DDBJ whole genome shotgun (WGS) entry which is preliminary data.</text>
</comment>
<organism evidence="1 2">
    <name type="scientific">Robiginitalea aurantiaca</name>
    <dbReference type="NCBI Taxonomy" id="3056915"/>
    <lineage>
        <taxon>Bacteria</taxon>
        <taxon>Pseudomonadati</taxon>
        <taxon>Bacteroidota</taxon>
        <taxon>Flavobacteriia</taxon>
        <taxon>Flavobacteriales</taxon>
        <taxon>Flavobacteriaceae</taxon>
        <taxon>Robiginitalea</taxon>
    </lineage>
</organism>
<evidence type="ECO:0008006" key="3">
    <source>
        <dbReference type="Google" id="ProtNLM"/>
    </source>
</evidence>
<sequence length="463" mass="53600">MELHQKQFVVSAQKHHLNSKWRSISVGNGLHISYCSKLPVKTLNDCKGNIYYLLGWPVLLENNFKNEYAGIQEIESDSHKWAGRWCLIGKDQIFSDASNLICLVYDKSCSYLASSPVLLNSLLNKKSPDYDLQGKYYHNWFIVPGTAYSNIFKMFPGEKAIRLKNSWGIRYRQLELNYRFDSYEDLYNDLSESFLNEVSYLVLKLKLKPLVALSGGYDSRLILAIASTVKKDVRSYTHVFPSMKISDYKIPKAISSENLFIKPSVFKKNLQTLFDQHSGIHARDADRFFFSHQQWQSFNENQVCLRGGILELAGESSAHLYERLPDLKFQNEEDTRIFNYALSDFRNFQIQATKKYATYCSNHPLRTHFHKKYYLDQRIGGWLSYIEQSLTLAKPLSHNLGNSIYQINLMKSIPSNMMSVKGFHLDFIRRNAPSLLNFPFNSSSKVDKIKALLNSKINSFLLK</sequence>
<protein>
    <recommendedName>
        <fullName evidence="3">Asparagine synthetase domain-containing protein</fullName>
    </recommendedName>
</protein>
<dbReference type="EMBL" id="JAUDUY010000003">
    <property type="protein sequence ID" value="MDM9631143.1"/>
    <property type="molecule type" value="Genomic_DNA"/>
</dbReference>
<dbReference type="SUPFAM" id="SSF52402">
    <property type="entry name" value="Adenine nucleotide alpha hydrolases-like"/>
    <property type="match status" value="1"/>
</dbReference>
<name>A0ABT7WDZ4_9FLAO</name>
<evidence type="ECO:0000313" key="1">
    <source>
        <dbReference type="EMBL" id="MDM9631143.1"/>
    </source>
</evidence>